<dbReference type="SUPFAM" id="SSF141673">
    <property type="entry name" value="MOSC N-terminal domain-like"/>
    <property type="match status" value="1"/>
</dbReference>
<keyword evidence="4" id="KW-1185">Reference proteome</keyword>
<feature type="domain" description="MOSC" evidence="2">
    <location>
        <begin position="168"/>
        <end position="326"/>
    </location>
</feature>
<dbReference type="GO" id="GO:0030151">
    <property type="term" value="F:molybdenum ion binding"/>
    <property type="evidence" value="ECO:0007669"/>
    <property type="project" value="InterPro"/>
</dbReference>
<organism evidence="3 4">
    <name type="scientific">Diploptera punctata</name>
    <name type="common">Pacific beetle cockroach</name>
    <dbReference type="NCBI Taxonomy" id="6984"/>
    <lineage>
        <taxon>Eukaryota</taxon>
        <taxon>Metazoa</taxon>
        <taxon>Ecdysozoa</taxon>
        <taxon>Arthropoda</taxon>
        <taxon>Hexapoda</taxon>
        <taxon>Insecta</taxon>
        <taxon>Pterygota</taxon>
        <taxon>Neoptera</taxon>
        <taxon>Polyneoptera</taxon>
        <taxon>Dictyoptera</taxon>
        <taxon>Blattodea</taxon>
        <taxon>Blaberoidea</taxon>
        <taxon>Blaberidae</taxon>
        <taxon>Diplopterinae</taxon>
        <taxon>Diploptera</taxon>
    </lineage>
</organism>
<feature type="transmembrane region" description="Helical" evidence="1">
    <location>
        <begin position="6"/>
        <end position="23"/>
    </location>
</feature>
<dbReference type="GO" id="GO:0003824">
    <property type="term" value="F:catalytic activity"/>
    <property type="evidence" value="ECO:0007669"/>
    <property type="project" value="InterPro"/>
</dbReference>
<accession>A0AAD8A2W3</accession>
<evidence type="ECO:0000256" key="1">
    <source>
        <dbReference type="SAM" id="Phobius"/>
    </source>
</evidence>
<dbReference type="PANTHER" id="PTHR36930:SF1">
    <property type="entry name" value="MOSC DOMAIN-CONTAINING PROTEIN"/>
    <property type="match status" value="1"/>
</dbReference>
<dbReference type="InterPro" id="IPR005303">
    <property type="entry name" value="MOCOS_middle"/>
</dbReference>
<dbReference type="Pfam" id="PF03476">
    <property type="entry name" value="MOSC_N"/>
    <property type="match status" value="1"/>
</dbReference>
<evidence type="ECO:0000313" key="4">
    <source>
        <dbReference type="Proteomes" id="UP001233999"/>
    </source>
</evidence>
<comment type="caution">
    <text evidence="3">The sequence shown here is derived from an EMBL/GenBank/DDBJ whole genome shotgun (WGS) entry which is preliminary data.</text>
</comment>
<evidence type="ECO:0000313" key="3">
    <source>
        <dbReference type="EMBL" id="KAJ9591665.1"/>
    </source>
</evidence>
<keyword evidence="1" id="KW-0812">Transmembrane</keyword>
<dbReference type="PANTHER" id="PTHR36930">
    <property type="entry name" value="METAL-SULFUR CLUSTER BIOSYNTHESIS PROTEINS YUAD-RELATED"/>
    <property type="match status" value="1"/>
</dbReference>
<keyword evidence="1" id="KW-0472">Membrane</keyword>
<dbReference type="AlphaFoldDB" id="A0AAD8A2W3"/>
<evidence type="ECO:0000259" key="2">
    <source>
        <dbReference type="PROSITE" id="PS51340"/>
    </source>
</evidence>
<reference evidence="3" key="1">
    <citation type="journal article" date="2023" name="IScience">
        <title>Live-bearing cockroach genome reveals convergent evolutionary mechanisms linked to viviparity in insects and beyond.</title>
        <authorList>
            <person name="Fouks B."/>
            <person name="Harrison M.C."/>
            <person name="Mikhailova A.A."/>
            <person name="Marchal E."/>
            <person name="English S."/>
            <person name="Carruthers M."/>
            <person name="Jennings E.C."/>
            <person name="Chiamaka E.L."/>
            <person name="Frigard R.A."/>
            <person name="Pippel M."/>
            <person name="Attardo G.M."/>
            <person name="Benoit J.B."/>
            <person name="Bornberg-Bauer E."/>
            <person name="Tobe S.S."/>
        </authorList>
    </citation>
    <scope>NUCLEOTIDE SEQUENCE</scope>
    <source>
        <strain evidence="3">Stay&amp;Tobe</strain>
    </source>
</reference>
<dbReference type="EMBL" id="JASPKZ010003861">
    <property type="protein sequence ID" value="KAJ9591665.1"/>
    <property type="molecule type" value="Genomic_DNA"/>
</dbReference>
<reference evidence="3" key="2">
    <citation type="submission" date="2023-05" db="EMBL/GenBank/DDBJ databases">
        <authorList>
            <person name="Fouks B."/>
        </authorList>
    </citation>
    <scope>NUCLEOTIDE SEQUENCE</scope>
    <source>
        <strain evidence="3">Stay&amp;Tobe</strain>
        <tissue evidence="3">Testes</tissue>
    </source>
</reference>
<name>A0AAD8A2W3_DIPPU</name>
<dbReference type="PROSITE" id="PS51340">
    <property type="entry name" value="MOSC"/>
    <property type="match status" value="1"/>
</dbReference>
<dbReference type="GO" id="GO:0030170">
    <property type="term" value="F:pyridoxal phosphate binding"/>
    <property type="evidence" value="ECO:0007669"/>
    <property type="project" value="InterPro"/>
</dbReference>
<dbReference type="InterPro" id="IPR052716">
    <property type="entry name" value="MOSC_domain"/>
</dbReference>
<dbReference type="Proteomes" id="UP001233999">
    <property type="component" value="Unassembled WGS sequence"/>
</dbReference>
<protein>
    <recommendedName>
        <fullName evidence="2">MOSC domain-containing protein</fullName>
    </recommendedName>
</protein>
<gene>
    <name evidence="3" type="ORF">L9F63_001810</name>
</gene>
<dbReference type="InterPro" id="IPR005302">
    <property type="entry name" value="MoCF_Sase_C"/>
</dbReference>
<proteinExistence type="predicted"/>
<dbReference type="SUPFAM" id="SSF50800">
    <property type="entry name" value="PK beta-barrel domain-like"/>
    <property type="match status" value="1"/>
</dbReference>
<keyword evidence="1" id="KW-1133">Transmembrane helix</keyword>
<dbReference type="Pfam" id="PF03473">
    <property type="entry name" value="MOSC"/>
    <property type="match status" value="1"/>
</dbReference>
<dbReference type="InterPro" id="IPR011037">
    <property type="entry name" value="Pyrv_Knase-like_insert_dom_sf"/>
</dbReference>
<sequence length="327" mass="36827">MTTASQNAVILGAAAVIVTYVIIRWKQKKTKTITWRPAGEISELHIYPLKSGRGVPLLEAECTDIGLKSTPAAPTELQNLKDRRLIVYNADTCKFVTCRNYPSLLLIKVTNGGDGVILLDAPNVPQFKLKLPDPISTPFTNLSMLFEEKVEAMDCGDDAANWIRLFLSKEESSLRIGYYKSQELNGIKNINIPSMDKFKKCYRRMKSEYTGPFKDLASFMILSESSLNDLKDKLPYHLKSITVKQFRPNIVIKGSKPYEEDNWEWIKIGDNVVLQGFKPCTSFQEDFQQIQEAKSKELESEPPVMGLYVGLDTAGIIKIGDPVYVSE</sequence>